<evidence type="ECO:0000256" key="2">
    <source>
        <dbReference type="ARBA" id="ARBA00007400"/>
    </source>
</evidence>
<feature type="transmembrane region" description="Helical" evidence="7">
    <location>
        <begin position="7"/>
        <end position="25"/>
    </location>
</feature>
<keyword evidence="4 7" id="KW-0812">Transmembrane</keyword>
<keyword evidence="6 7" id="KW-0472">Membrane</keyword>
<keyword evidence="5 7" id="KW-1133">Transmembrane helix</keyword>
<feature type="transmembrane region" description="Helical" evidence="7">
    <location>
        <begin position="228"/>
        <end position="244"/>
    </location>
</feature>
<reference evidence="9 10" key="1">
    <citation type="submission" date="2018-02" db="EMBL/GenBank/DDBJ databases">
        <title>Complete genome sequencing of Faecalibacterium prausnitzii strains isolated from the human gut.</title>
        <authorList>
            <person name="Fitzgerald B.C."/>
            <person name="Shkoporov A.N."/>
            <person name="Ross P.R."/>
            <person name="Hill C."/>
        </authorList>
    </citation>
    <scope>NUCLEOTIDE SEQUENCE [LARGE SCALE GENOMIC DNA]</scope>
    <source>
        <strain evidence="9 10">APC922/41-1</strain>
    </source>
</reference>
<dbReference type="EMBL" id="PRLC01000011">
    <property type="protein sequence ID" value="RAW60429.1"/>
    <property type="molecule type" value="Genomic_DNA"/>
</dbReference>
<dbReference type="Pfam" id="PF01757">
    <property type="entry name" value="Acyl_transf_3"/>
    <property type="match status" value="1"/>
</dbReference>
<dbReference type="Proteomes" id="UP000250429">
    <property type="component" value="Unassembled WGS sequence"/>
</dbReference>
<feature type="domain" description="Acyltransferase 3" evidence="8">
    <location>
        <begin position="7"/>
        <end position="238"/>
    </location>
</feature>
<evidence type="ECO:0000256" key="6">
    <source>
        <dbReference type="ARBA" id="ARBA00023136"/>
    </source>
</evidence>
<evidence type="ECO:0000256" key="3">
    <source>
        <dbReference type="ARBA" id="ARBA00022475"/>
    </source>
</evidence>
<dbReference type="PANTHER" id="PTHR40074">
    <property type="entry name" value="O-ACETYLTRANSFERASE WECH"/>
    <property type="match status" value="1"/>
</dbReference>
<dbReference type="GO" id="GO:0005886">
    <property type="term" value="C:plasma membrane"/>
    <property type="evidence" value="ECO:0007669"/>
    <property type="project" value="UniProtKB-SubCell"/>
</dbReference>
<accession>A0A329UGB3</accession>
<feature type="transmembrane region" description="Helical" evidence="7">
    <location>
        <begin position="199"/>
        <end position="216"/>
    </location>
</feature>
<feature type="transmembrane region" description="Helical" evidence="7">
    <location>
        <begin position="45"/>
        <end position="70"/>
    </location>
</feature>
<evidence type="ECO:0000313" key="10">
    <source>
        <dbReference type="Proteomes" id="UP000250429"/>
    </source>
</evidence>
<dbReference type="AlphaFoldDB" id="A0A329UGB3"/>
<dbReference type="GO" id="GO:0016413">
    <property type="term" value="F:O-acetyltransferase activity"/>
    <property type="evidence" value="ECO:0007669"/>
    <property type="project" value="TreeGrafter"/>
</dbReference>
<comment type="subcellular location">
    <subcellularLocation>
        <location evidence="1">Cell membrane</location>
        <topology evidence="1">Multi-pass membrane protein</topology>
    </subcellularLocation>
</comment>
<keyword evidence="3" id="KW-1003">Cell membrane</keyword>
<name>A0A329UGB3_9FIRM</name>
<comment type="similarity">
    <text evidence="2">Belongs to the acyltransferase 3 family.</text>
</comment>
<sequence>MKQRDSDLDVIRALAAFCVVMNHAAESVYSMSMEQYQMIPHSSSAFYFAAFTFGRCGVPLFLLLSGYLLLPQSYDENKIKRFYKHNFLPMLGVWELWIFIYCVFLAWYYQMPFDVAQYIRRALFLEHAGLSHTWYMPMIIGMYLFLPYVANALKQIPWTLLSIMMLAVYVYLFIVPSVNSYQSMLQIPSNEMVYAQIDLSYGGNAYGLYLILGYAIARCKKVLCEKKYRIAMIFAILMGGGVRADSVRATGVLLSGNRVAGMV</sequence>
<evidence type="ECO:0000256" key="1">
    <source>
        <dbReference type="ARBA" id="ARBA00004651"/>
    </source>
</evidence>
<evidence type="ECO:0000256" key="7">
    <source>
        <dbReference type="SAM" id="Phobius"/>
    </source>
</evidence>
<dbReference type="GO" id="GO:0009246">
    <property type="term" value="P:enterobacterial common antigen biosynthetic process"/>
    <property type="evidence" value="ECO:0007669"/>
    <property type="project" value="TreeGrafter"/>
</dbReference>
<organism evidence="9 10">
    <name type="scientific">Faecalibacterium hattorii</name>
    <dbReference type="NCBI Taxonomy" id="2935520"/>
    <lineage>
        <taxon>Bacteria</taxon>
        <taxon>Bacillati</taxon>
        <taxon>Bacillota</taxon>
        <taxon>Clostridia</taxon>
        <taxon>Eubacteriales</taxon>
        <taxon>Oscillospiraceae</taxon>
        <taxon>Faecalibacterium</taxon>
    </lineage>
</organism>
<dbReference type="PANTHER" id="PTHR40074:SF2">
    <property type="entry name" value="O-ACETYLTRANSFERASE WECH"/>
    <property type="match status" value="1"/>
</dbReference>
<evidence type="ECO:0000259" key="8">
    <source>
        <dbReference type="Pfam" id="PF01757"/>
    </source>
</evidence>
<feature type="transmembrane region" description="Helical" evidence="7">
    <location>
        <begin position="129"/>
        <end position="146"/>
    </location>
</feature>
<evidence type="ECO:0000313" key="9">
    <source>
        <dbReference type="EMBL" id="RAW60429.1"/>
    </source>
</evidence>
<dbReference type="RefSeq" id="WP_112145427.1">
    <property type="nucleotide sequence ID" value="NZ_PRLC01000011.1"/>
</dbReference>
<keyword evidence="10" id="KW-1185">Reference proteome</keyword>
<proteinExistence type="inferred from homology"/>
<protein>
    <recommendedName>
        <fullName evidence="8">Acyltransferase 3 domain-containing protein</fullName>
    </recommendedName>
</protein>
<feature type="transmembrane region" description="Helical" evidence="7">
    <location>
        <begin position="158"/>
        <end position="179"/>
    </location>
</feature>
<gene>
    <name evidence="9" type="ORF">C4N23_08495</name>
</gene>
<comment type="caution">
    <text evidence="9">The sequence shown here is derived from an EMBL/GenBank/DDBJ whole genome shotgun (WGS) entry which is preliminary data.</text>
</comment>
<evidence type="ECO:0000256" key="5">
    <source>
        <dbReference type="ARBA" id="ARBA00022989"/>
    </source>
</evidence>
<dbReference type="InterPro" id="IPR002656">
    <property type="entry name" value="Acyl_transf_3_dom"/>
</dbReference>
<feature type="transmembrane region" description="Helical" evidence="7">
    <location>
        <begin position="91"/>
        <end position="109"/>
    </location>
</feature>
<evidence type="ECO:0000256" key="4">
    <source>
        <dbReference type="ARBA" id="ARBA00022692"/>
    </source>
</evidence>